<sequence>MPARSLPPYHRRRHSWPPFSTRGLLAVAPVHFHLNPNPKKRPASPLPSIMESSPSSSSSLSPRRQLLPDIDDDPFAHFLSPMTDEDNPFDNLAFSAGIIVTDAGGEADEKKDRLKNKLARRWAKYVAKYHGTGRLERVTEEEQEEAAVERKSSEGVDEGYMSADAANNSTPVQVRKPRRPGPEPLSPYRTVVREPTRGRAQDLVDGRMRKKRKFRHSWRAPDQDLFTVVEEGEGAVDSEIEQRYFSA</sequence>
<evidence type="ECO:0000313" key="1">
    <source>
        <dbReference type="EMBL" id="GME43320.1"/>
    </source>
</evidence>
<organism evidence="1 2">
    <name type="scientific">Neofusicoccum parvum</name>
    <dbReference type="NCBI Taxonomy" id="310453"/>
    <lineage>
        <taxon>Eukaryota</taxon>
        <taxon>Fungi</taxon>
        <taxon>Dikarya</taxon>
        <taxon>Ascomycota</taxon>
        <taxon>Pezizomycotina</taxon>
        <taxon>Dothideomycetes</taxon>
        <taxon>Dothideomycetes incertae sedis</taxon>
        <taxon>Botryosphaeriales</taxon>
        <taxon>Botryosphaeriaceae</taxon>
        <taxon>Neofusicoccum</taxon>
    </lineage>
</organism>
<dbReference type="EMBL" id="BSXG01000108">
    <property type="protein sequence ID" value="GME43320.1"/>
    <property type="molecule type" value="Genomic_DNA"/>
</dbReference>
<accession>A0ACB5SIZ3</accession>
<keyword evidence="2" id="KW-1185">Reference proteome</keyword>
<dbReference type="Proteomes" id="UP001165186">
    <property type="component" value="Unassembled WGS sequence"/>
</dbReference>
<name>A0ACB5SIZ3_9PEZI</name>
<reference evidence="1" key="1">
    <citation type="submission" date="2024-09" db="EMBL/GenBank/DDBJ databases">
        <title>Draft Genome Sequences of Neofusicoccum parvum.</title>
        <authorList>
            <person name="Ashida A."/>
            <person name="Camagna M."/>
            <person name="Tanaka A."/>
            <person name="Takemoto D."/>
        </authorList>
    </citation>
    <scope>NUCLEOTIDE SEQUENCE</scope>
    <source>
        <strain evidence="1">PPO83</strain>
    </source>
</reference>
<protein>
    <submittedName>
        <fullName evidence="1">Uncharacterized protein</fullName>
    </submittedName>
</protein>
<gene>
    <name evidence="1" type="primary">g1887</name>
    <name evidence="1" type="ORF">NpPPO83_00001887</name>
</gene>
<comment type="caution">
    <text evidence="1">The sequence shown here is derived from an EMBL/GenBank/DDBJ whole genome shotgun (WGS) entry which is preliminary data.</text>
</comment>
<proteinExistence type="predicted"/>
<evidence type="ECO:0000313" key="2">
    <source>
        <dbReference type="Proteomes" id="UP001165186"/>
    </source>
</evidence>